<sequence length="359" mass="39711">MSRFWSDHVAGLTPYTPGEQPKIERLLKLNTNEHPYGPSPRALEAIRRGANDALRLYPDNESTALREAVAGFYGVKPAQVMPGNGSDEVLAHVFNALFRHAGRPLLMPDITYSFYKTYCKLFDIPVRLIPLADDFSIRPDDYLNHDEPPAGIIFANPNAPTGIALGLDDIECIARGNPDIAMVVDEAYVDFGADSAIALLDRCPNIVVIHTLSKSRALAGMRVGYSVASVEITEGILRVKDSFNSYPLDRLAIAAAVAAIEDREYFHDSLKKVTDAREALTQQLESMGFEVLPSRTNFVFARHPEFDAATLARGLREQGILVRHFAAPRIDQFLRITVGTPEDCDRLCNALSEQILKTD</sequence>
<evidence type="ECO:0000256" key="7">
    <source>
        <dbReference type="ARBA" id="ARBA00022898"/>
    </source>
</evidence>
<dbReference type="PANTHER" id="PTHR43643:SF3">
    <property type="entry name" value="HISTIDINOL-PHOSPHATE AMINOTRANSFERASE"/>
    <property type="match status" value="1"/>
</dbReference>
<organism evidence="11 12">
    <name type="scientific">Yanghanlia caeni</name>
    <dbReference type="NCBI Taxonomy" id="3064283"/>
    <lineage>
        <taxon>Bacteria</taxon>
        <taxon>Pseudomonadati</taxon>
        <taxon>Pseudomonadota</taxon>
        <taxon>Betaproteobacteria</taxon>
        <taxon>Burkholderiales</taxon>
        <taxon>Alcaligenaceae</taxon>
        <taxon>Yanghanlia</taxon>
    </lineage>
</organism>
<evidence type="ECO:0000256" key="8">
    <source>
        <dbReference type="ARBA" id="ARBA00047481"/>
    </source>
</evidence>
<dbReference type="InterPro" id="IPR001917">
    <property type="entry name" value="Aminotrans_II_pyridoxalP_BS"/>
</dbReference>
<comment type="similarity">
    <text evidence="3 9">Belongs to the class-II pyridoxal-phosphate-dependent aminotransferase family. Histidinol-phosphate aminotransferase subfamily.</text>
</comment>
<evidence type="ECO:0000256" key="6">
    <source>
        <dbReference type="ARBA" id="ARBA00022679"/>
    </source>
</evidence>
<dbReference type="CDD" id="cd00609">
    <property type="entry name" value="AAT_like"/>
    <property type="match status" value="1"/>
</dbReference>
<comment type="caution">
    <text evidence="11">The sequence shown here is derived from an EMBL/GenBank/DDBJ whole genome shotgun (WGS) entry which is preliminary data.</text>
</comment>
<dbReference type="PANTHER" id="PTHR43643">
    <property type="entry name" value="HISTIDINOL-PHOSPHATE AMINOTRANSFERASE 2"/>
    <property type="match status" value="1"/>
</dbReference>
<dbReference type="InterPro" id="IPR050106">
    <property type="entry name" value="HistidinolP_aminotransfase"/>
</dbReference>
<evidence type="ECO:0000313" key="12">
    <source>
        <dbReference type="Proteomes" id="UP001232156"/>
    </source>
</evidence>
<dbReference type="PROSITE" id="PS00599">
    <property type="entry name" value="AA_TRANSFER_CLASS_2"/>
    <property type="match status" value="1"/>
</dbReference>
<dbReference type="RefSeq" id="WP_347286410.1">
    <property type="nucleotide sequence ID" value="NZ_JAUZQE010000004.1"/>
</dbReference>
<comment type="subunit">
    <text evidence="4 9">Homodimer.</text>
</comment>
<accession>A0ABU1D3K9</accession>
<dbReference type="SUPFAM" id="SSF53383">
    <property type="entry name" value="PLP-dependent transferases"/>
    <property type="match status" value="1"/>
</dbReference>
<keyword evidence="5 9" id="KW-0032">Aminotransferase</keyword>
<gene>
    <name evidence="9 11" type="primary">hisC</name>
    <name evidence="11" type="ORF">Q8947_02950</name>
</gene>
<keyword evidence="6 9" id="KW-0808">Transferase</keyword>
<dbReference type="InterPro" id="IPR004839">
    <property type="entry name" value="Aminotransferase_I/II_large"/>
</dbReference>
<dbReference type="InterPro" id="IPR015421">
    <property type="entry name" value="PyrdxlP-dep_Trfase_major"/>
</dbReference>
<keyword evidence="9" id="KW-0028">Amino-acid biosynthesis</keyword>
<evidence type="ECO:0000259" key="10">
    <source>
        <dbReference type="Pfam" id="PF00155"/>
    </source>
</evidence>
<dbReference type="Proteomes" id="UP001232156">
    <property type="component" value="Unassembled WGS sequence"/>
</dbReference>
<evidence type="ECO:0000313" key="11">
    <source>
        <dbReference type="EMBL" id="MDR4124943.1"/>
    </source>
</evidence>
<keyword evidence="7 9" id="KW-0663">Pyridoxal phosphate</keyword>
<dbReference type="Gene3D" id="3.40.640.10">
    <property type="entry name" value="Type I PLP-dependent aspartate aminotransferase-like (Major domain)"/>
    <property type="match status" value="1"/>
</dbReference>
<dbReference type="EMBL" id="JAUZQE010000004">
    <property type="protein sequence ID" value="MDR4124943.1"/>
    <property type="molecule type" value="Genomic_DNA"/>
</dbReference>
<dbReference type="Pfam" id="PF00155">
    <property type="entry name" value="Aminotran_1_2"/>
    <property type="match status" value="1"/>
</dbReference>
<dbReference type="GO" id="GO:0004400">
    <property type="term" value="F:histidinol-phosphate transaminase activity"/>
    <property type="evidence" value="ECO:0007669"/>
    <property type="project" value="UniProtKB-EC"/>
</dbReference>
<evidence type="ECO:0000256" key="1">
    <source>
        <dbReference type="ARBA" id="ARBA00001933"/>
    </source>
</evidence>
<evidence type="ECO:0000256" key="9">
    <source>
        <dbReference type="HAMAP-Rule" id="MF_01023"/>
    </source>
</evidence>
<feature type="domain" description="Aminotransferase class I/classII large" evidence="10">
    <location>
        <begin position="26"/>
        <end position="351"/>
    </location>
</feature>
<evidence type="ECO:0000256" key="3">
    <source>
        <dbReference type="ARBA" id="ARBA00007970"/>
    </source>
</evidence>
<dbReference type="EC" id="2.6.1.9" evidence="9"/>
<evidence type="ECO:0000256" key="4">
    <source>
        <dbReference type="ARBA" id="ARBA00011738"/>
    </source>
</evidence>
<dbReference type="HAMAP" id="MF_01023">
    <property type="entry name" value="HisC_aminotrans_2"/>
    <property type="match status" value="1"/>
</dbReference>
<comment type="catalytic activity">
    <reaction evidence="8 9">
        <text>L-histidinol phosphate + 2-oxoglutarate = 3-(imidazol-4-yl)-2-oxopropyl phosphate + L-glutamate</text>
        <dbReference type="Rhea" id="RHEA:23744"/>
        <dbReference type="ChEBI" id="CHEBI:16810"/>
        <dbReference type="ChEBI" id="CHEBI:29985"/>
        <dbReference type="ChEBI" id="CHEBI:57766"/>
        <dbReference type="ChEBI" id="CHEBI:57980"/>
        <dbReference type="EC" id="2.6.1.9"/>
    </reaction>
</comment>
<comment type="pathway">
    <text evidence="2 9">Amino-acid biosynthesis; L-histidine biosynthesis; L-histidine from 5-phospho-alpha-D-ribose 1-diphosphate: step 7/9.</text>
</comment>
<keyword evidence="12" id="KW-1185">Reference proteome</keyword>
<dbReference type="NCBIfam" id="TIGR01141">
    <property type="entry name" value="hisC"/>
    <property type="match status" value="1"/>
</dbReference>
<dbReference type="InterPro" id="IPR015424">
    <property type="entry name" value="PyrdxlP-dep_Trfase"/>
</dbReference>
<keyword evidence="9" id="KW-0368">Histidine biosynthesis</keyword>
<evidence type="ECO:0000256" key="2">
    <source>
        <dbReference type="ARBA" id="ARBA00005011"/>
    </source>
</evidence>
<feature type="modified residue" description="N6-(pyridoxal phosphate)lysine" evidence="9">
    <location>
        <position position="214"/>
    </location>
</feature>
<dbReference type="Gene3D" id="3.90.1150.10">
    <property type="entry name" value="Aspartate Aminotransferase, domain 1"/>
    <property type="match status" value="1"/>
</dbReference>
<evidence type="ECO:0000256" key="5">
    <source>
        <dbReference type="ARBA" id="ARBA00022576"/>
    </source>
</evidence>
<reference evidence="11 12" key="1">
    <citation type="submission" date="2023-08" db="EMBL/GenBank/DDBJ databases">
        <title>Alcaligenaceae gen. nov., a novel taxon isolated from the sludge of Yixing Pesticide Factory.</title>
        <authorList>
            <person name="Ruan L."/>
        </authorList>
    </citation>
    <scope>NUCLEOTIDE SEQUENCE [LARGE SCALE GENOMIC DNA]</scope>
    <source>
        <strain evidence="11 12">LG-2</strain>
    </source>
</reference>
<protein>
    <recommendedName>
        <fullName evidence="9">Histidinol-phosphate aminotransferase</fullName>
        <ecNumber evidence="9">2.6.1.9</ecNumber>
    </recommendedName>
    <alternativeName>
        <fullName evidence="9">Imidazole acetol-phosphate transaminase</fullName>
    </alternativeName>
</protein>
<dbReference type="InterPro" id="IPR015422">
    <property type="entry name" value="PyrdxlP-dep_Trfase_small"/>
</dbReference>
<proteinExistence type="inferred from homology"/>
<comment type="cofactor">
    <cofactor evidence="1 9">
        <name>pyridoxal 5'-phosphate</name>
        <dbReference type="ChEBI" id="CHEBI:597326"/>
    </cofactor>
</comment>
<dbReference type="InterPro" id="IPR005861">
    <property type="entry name" value="HisP_aminotrans"/>
</dbReference>
<name>A0ABU1D3K9_9BURK</name>